<protein>
    <submittedName>
        <fullName evidence="1">Uncharacterized protein</fullName>
    </submittedName>
</protein>
<dbReference type="Proteomes" id="UP000292957">
    <property type="component" value="Unassembled WGS sequence"/>
</dbReference>
<organism evidence="1">
    <name type="scientific">Dichomitus squalens</name>
    <dbReference type="NCBI Taxonomy" id="114155"/>
    <lineage>
        <taxon>Eukaryota</taxon>
        <taxon>Fungi</taxon>
        <taxon>Dikarya</taxon>
        <taxon>Basidiomycota</taxon>
        <taxon>Agaricomycotina</taxon>
        <taxon>Agaricomycetes</taxon>
        <taxon>Polyporales</taxon>
        <taxon>Polyporaceae</taxon>
        <taxon>Dichomitus</taxon>
    </lineage>
</organism>
<reference evidence="1" key="1">
    <citation type="submission" date="2019-01" db="EMBL/GenBank/DDBJ databases">
        <title>Draft genome sequences of three monokaryotic isolates of the white-rot basidiomycete fungus Dichomitus squalens.</title>
        <authorList>
            <consortium name="DOE Joint Genome Institute"/>
            <person name="Lopez S.C."/>
            <person name="Andreopoulos B."/>
            <person name="Pangilinan J."/>
            <person name="Lipzen A."/>
            <person name="Riley R."/>
            <person name="Ahrendt S."/>
            <person name="Ng V."/>
            <person name="Barry K."/>
            <person name="Daum C."/>
            <person name="Grigoriev I.V."/>
            <person name="Hilden K.S."/>
            <person name="Makela M.R."/>
            <person name="de Vries R.P."/>
        </authorList>
    </citation>
    <scope>NUCLEOTIDE SEQUENCE [LARGE SCALE GENOMIC DNA]</scope>
    <source>
        <strain evidence="1">OM18370.1</strain>
    </source>
</reference>
<sequence length="104" mass="11233">MVLPACEYLGSAGMYKILQSADVICVVWCSLQAASQGFSQAPMNISANKLGPSSRARIAPKEMLLAVCEASALGQHHGPSSLTKYRSRRSLRIAATRSQVDIYF</sequence>
<evidence type="ECO:0000313" key="1">
    <source>
        <dbReference type="EMBL" id="TBU25000.1"/>
    </source>
</evidence>
<name>A0A4Q9MCH9_9APHY</name>
<gene>
    <name evidence="1" type="ORF">BD311DRAFT_670621</name>
</gene>
<dbReference type="AlphaFoldDB" id="A0A4Q9MCH9"/>
<proteinExistence type="predicted"/>
<dbReference type="EMBL" id="ML143469">
    <property type="protein sequence ID" value="TBU25000.1"/>
    <property type="molecule type" value="Genomic_DNA"/>
</dbReference>
<accession>A0A4Q9MCH9</accession>